<keyword evidence="2" id="KW-1185">Reference proteome</keyword>
<dbReference type="AlphaFoldDB" id="A0A9N9LM29"/>
<evidence type="ECO:0000313" key="1">
    <source>
        <dbReference type="EMBL" id="CAG8977810.1"/>
    </source>
</evidence>
<comment type="caution">
    <text evidence="1">The sequence shown here is derived from an EMBL/GenBank/DDBJ whole genome shotgun (WGS) entry which is preliminary data.</text>
</comment>
<organism evidence="1 2">
    <name type="scientific">Hymenoscyphus albidus</name>
    <dbReference type="NCBI Taxonomy" id="595503"/>
    <lineage>
        <taxon>Eukaryota</taxon>
        <taxon>Fungi</taxon>
        <taxon>Dikarya</taxon>
        <taxon>Ascomycota</taxon>
        <taxon>Pezizomycotina</taxon>
        <taxon>Leotiomycetes</taxon>
        <taxon>Helotiales</taxon>
        <taxon>Helotiaceae</taxon>
        <taxon>Hymenoscyphus</taxon>
    </lineage>
</organism>
<evidence type="ECO:0000313" key="2">
    <source>
        <dbReference type="Proteomes" id="UP000701801"/>
    </source>
</evidence>
<name>A0A9N9LM29_9HELO</name>
<dbReference type="EMBL" id="CAJVRM010000236">
    <property type="protein sequence ID" value="CAG8977810.1"/>
    <property type="molecule type" value="Genomic_DNA"/>
</dbReference>
<accession>A0A9N9LM29</accession>
<protein>
    <submittedName>
        <fullName evidence="1">Uncharacterized protein</fullName>
    </submittedName>
</protein>
<dbReference type="OrthoDB" id="10601384at2759"/>
<proteinExistence type="predicted"/>
<gene>
    <name evidence="1" type="ORF">HYALB_00008975</name>
</gene>
<sequence length="112" mass="12646">MSVSSVEHVTEVLSDWRNRHIVEAEAFDLKDEENLPLVIGIPRTVMSNLPRTLRLHCNFDKGAAYGMLGTRDVDEKTNFSTGSRNHDASRQRWSFNAEESREQAIVGLTTVS</sequence>
<reference evidence="1" key="1">
    <citation type="submission" date="2021-07" db="EMBL/GenBank/DDBJ databases">
        <authorList>
            <person name="Durling M."/>
        </authorList>
    </citation>
    <scope>NUCLEOTIDE SEQUENCE</scope>
</reference>
<dbReference type="Proteomes" id="UP000701801">
    <property type="component" value="Unassembled WGS sequence"/>
</dbReference>